<dbReference type="Gene3D" id="1.10.10.10">
    <property type="entry name" value="Winged helix-like DNA-binding domain superfamily/Winged helix DNA-binding domain"/>
    <property type="match status" value="1"/>
</dbReference>
<dbReference type="SUPFAM" id="SSF46785">
    <property type="entry name" value="Winged helix' DNA-binding domain"/>
    <property type="match status" value="1"/>
</dbReference>
<organism evidence="6 7">
    <name type="scientific">Paraphotobacterium marinum</name>
    <dbReference type="NCBI Taxonomy" id="1755811"/>
    <lineage>
        <taxon>Bacteria</taxon>
        <taxon>Pseudomonadati</taxon>
        <taxon>Pseudomonadota</taxon>
        <taxon>Gammaproteobacteria</taxon>
        <taxon>Vibrionales</taxon>
        <taxon>Vibrionaceae</taxon>
        <taxon>Paraphotobacterium</taxon>
    </lineage>
</organism>
<dbReference type="Pfam" id="PF03466">
    <property type="entry name" value="LysR_substrate"/>
    <property type="match status" value="1"/>
</dbReference>
<dbReference type="GO" id="GO:0003700">
    <property type="term" value="F:DNA-binding transcription factor activity"/>
    <property type="evidence" value="ECO:0007669"/>
    <property type="project" value="InterPro"/>
</dbReference>
<proteinExistence type="inferred from homology"/>
<dbReference type="GO" id="GO:0043565">
    <property type="term" value="F:sequence-specific DNA binding"/>
    <property type="evidence" value="ECO:0007669"/>
    <property type="project" value="TreeGrafter"/>
</dbReference>
<dbReference type="InterPro" id="IPR000847">
    <property type="entry name" value="LysR_HTH_N"/>
</dbReference>
<dbReference type="PANTHER" id="PTHR30537:SF5">
    <property type="entry name" value="HTH-TYPE TRANSCRIPTIONAL ACTIVATOR TTDR-RELATED"/>
    <property type="match status" value="1"/>
</dbReference>
<accession>A0A220VGV8</accession>
<dbReference type="RefSeq" id="WP_089074091.1">
    <property type="nucleotide sequence ID" value="NZ_CBCSAM010000002.1"/>
</dbReference>
<keyword evidence="3" id="KW-0238">DNA-binding</keyword>
<dbReference type="FunFam" id="1.10.10.10:FF:000001">
    <property type="entry name" value="LysR family transcriptional regulator"/>
    <property type="match status" value="1"/>
</dbReference>
<dbReference type="GO" id="GO:0006351">
    <property type="term" value="P:DNA-templated transcription"/>
    <property type="evidence" value="ECO:0007669"/>
    <property type="project" value="TreeGrafter"/>
</dbReference>
<dbReference type="KEGG" id="pmai:CF386_08925"/>
<dbReference type="InterPro" id="IPR036388">
    <property type="entry name" value="WH-like_DNA-bd_sf"/>
</dbReference>
<keyword evidence="2" id="KW-0805">Transcription regulation</keyword>
<comment type="similarity">
    <text evidence="1">Belongs to the LysR transcriptional regulatory family.</text>
</comment>
<gene>
    <name evidence="6" type="ORF">CF386_08925</name>
</gene>
<evidence type="ECO:0000259" key="5">
    <source>
        <dbReference type="PROSITE" id="PS50931"/>
    </source>
</evidence>
<dbReference type="Pfam" id="PF00126">
    <property type="entry name" value="HTH_1"/>
    <property type="match status" value="1"/>
</dbReference>
<dbReference type="InterPro" id="IPR036390">
    <property type="entry name" value="WH_DNA-bd_sf"/>
</dbReference>
<dbReference type="EMBL" id="CP022356">
    <property type="protein sequence ID" value="ASK79183.1"/>
    <property type="molecule type" value="Genomic_DNA"/>
</dbReference>
<dbReference type="InterPro" id="IPR005119">
    <property type="entry name" value="LysR_subst-bd"/>
</dbReference>
<evidence type="ECO:0000256" key="1">
    <source>
        <dbReference type="ARBA" id="ARBA00009437"/>
    </source>
</evidence>
<sequence length="310" mass="35327">MNRIQDILLFKQVADSKNFSSAAEKLEISISQVSKRLAKLEKELGVVLIQRTTRNSKLTAAGELLYSRAQYISDEVSDAWNAVIDMKDELYGQIKVAAHVSIGLKLVTPFIDIFTKRYPLIDIDLYLDDSDIEFISTGCDLAVRGYIFYGHQGLNDSGFNAKKISSLPLRYCASQEYIKKYGCPTLPEQLIDHRCLSFYRSSFAKNQSKQEWPFLIDDKIHLFKVNSVFSTNNMDALQLLVEKGVGIGPIPYYSSQQLLNDNKIVELLTEYACIRADTFIFYKSGKHIPTRIRLFIDELSHYVSGLLNKF</sequence>
<dbReference type="PROSITE" id="PS50931">
    <property type="entry name" value="HTH_LYSR"/>
    <property type="match status" value="1"/>
</dbReference>
<dbReference type="SUPFAM" id="SSF53850">
    <property type="entry name" value="Periplasmic binding protein-like II"/>
    <property type="match status" value="1"/>
</dbReference>
<evidence type="ECO:0000256" key="2">
    <source>
        <dbReference type="ARBA" id="ARBA00023015"/>
    </source>
</evidence>
<keyword evidence="7" id="KW-1185">Reference proteome</keyword>
<dbReference type="CDD" id="cd08422">
    <property type="entry name" value="PBP2_CrgA_like"/>
    <property type="match status" value="1"/>
</dbReference>
<keyword evidence="4" id="KW-0804">Transcription</keyword>
<evidence type="ECO:0000313" key="6">
    <source>
        <dbReference type="EMBL" id="ASK79183.1"/>
    </source>
</evidence>
<name>A0A220VGV8_9GAMM</name>
<dbReference type="InterPro" id="IPR058163">
    <property type="entry name" value="LysR-type_TF_proteobact-type"/>
</dbReference>
<evidence type="ECO:0000313" key="7">
    <source>
        <dbReference type="Proteomes" id="UP000242175"/>
    </source>
</evidence>
<evidence type="ECO:0000256" key="3">
    <source>
        <dbReference type="ARBA" id="ARBA00023125"/>
    </source>
</evidence>
<protein>
    <recommendedName>
        <fullName evidence="5">HTH lysR-type domain-containing protein</fullName>
    </recommendedName>
</protein>
<evidence type="ECO:0000256" key="4">
    <source>
        <dbReference type="ARBA" id="ARBA00023163"/>
    </source>
</evidence>
<dbReference type="AlphaFoldDB" id="A0A220VGV8"/>
<feature type="domain" description="HTH lysR-type" evidence="5">
    <location>
        <begin position="1"/>
        <end position="59"/>
    </location>
</feature>
<reference evidence="6 7" key="1">
    <citation type="journal article" date="2016" name="Int. J. Syst. Evol. Microbiol.">
        <title>Paraphotobacterium marinum gen. nov., sp. nov., a member of the family Vibrionaceae, isolated from surface seawater.</title>
        <authorList>
            <person name="Huang Z."/>
            <person name="Dong C."/>
            <person name="Shao Z."/>
        </authorList>
    </citation>
    <scope>NUCLEOTIDE SEQUENCE [LARGE SCALE GENOMIC DNA]</scope>
    <source>
        <strain evidence="6 7">NSCS20N07D</strain>
    </source>
</reference>
<dbReference type="PANTHER" id="PTHR30537">
    <property type="entry name" value="HTH-TYPE TRANSCRIPTIONAL REGULATOR"/>
    <property type="match status" value="1"/>
</dbReference>
<dbReference type="OrthoDB" id="9786526at2"/>
<dbReference type="Gene3D" id="3.40.190.290">
    <property type="match status" value="1"/>
</dbReference>
<dbReference type="Proteomes" id="UP000242175">
    <property type="component" value="Chromosome small"/>
</dbReference>